<accession>A0A183TFW1</accession>
<reference evidence="1 2" key="2">
    <citation type="submission" date="2018-11" db="EMBL/GenBank/DDBJ databases">
        <authorList>
            <consortium name="Pathogen Informatics"/>
        </authorList>
    </citation>
    <scope>NUCLEOTIDE SEQUENCE [LARGE SCALE GENOMIC DNA]</scope>
    <source>
        <strain evidence="1 2">NST_G2</strain>
    </source>
</reference>
<dbReference type="AlphaFoldDB" id="A0A183TFW1"/>
<proteinExistence type="predicted"/>
<dbReference type="Proteomes" id="UP000275846">
    <property type="component" value="Unassembled WGS sequence"/>
</dbReference>
<name>A0A183TFW1_SCHSO</name>
<dbReference type="OrthoDB" id="6782675at2759"/>
<protein>
    <submittedName>
        <fullName evidence="3">Reverse transcriptase domain-containing protein</fullName>
    </submittedName>
</protein>
<evidence type="ECO:0000313" key="2">
    <source>
        <dbReference type="Proteomes" id="UP000275846"/>
    </source>
</evidence>
<reference evidence="3" key="1">
    <citation type="submission" date="2016-06" db="UniProtKB">
        <authorList>
            <consortium name="WormBaseParasite"/>
        </authorList>
    </citation>
    <scope>IDENTIFICATION</scope>
</reference>
<gene>
    <name evidence="1" type="ORF">SSLN_LOCUS15359</name>
</gene>
<organism evidence="3">
    <name type="scientific">Schistocephalus solidus</name>
    <name type="common">Tapeworm</name>
    <dbReference type="NCBI Taxonomy" id="70667"/>
    <lineage>
        <taxon>Eukaryota</taxon>
        <taxon>Metazoa</taxon>
        <taxon>Spiralia</taxon>
        <taxon>Lophotrochozoa</taxon>
        <taxon>Platyhelminthes</taxon>
        <taxon>Cestoda</taxon>
        <taxon>Eucestoda</taxon>
        <taxon>Diphyllobothriidea</taxon>
        <taxon>Diphyllobothriidae</taxon>
        <taxon>Schistocephalus</taxon>
    </lineage>
</organism>
<dbReference type="WBParaSite" id="SSLN_0001593601-mRNA-1">
    <property type="protein sequence ID" value="SSLN_0001593601-mRNA-1"/>
    <property type="gene ID" value="SSLN_0001593601"/>
</dbReference>
<sequence>MGSLIPGLIAEALLQKLESLVFQHHRPKCWARCVDDTFIVIERDQVLTIEEALTLAFLDIQFTIEGESNKLDFFEIIGCRKDCGGQTTSVQ</sequence>
<keyword evidence="2" id="KW-1185">Reference proteome</keyword>
<evidence type="ECO:0000313" key="1">
    <source>
        <dbReference type="EMBL" id="VDM01745.1"/>
    </source>
</evidence>
<evidence type="ECO:0000313" key="3">
    <source>
        <dbReference type="WBParaSite" id="SSLN_0001593601-mRNA-1"/>
    </source>
</evidence>
<dbReference type="EMBL" id="UYSU01039857">
    <property type="protein sequence ID" value="VDM01745.1"/>
    <property type="molecule type" value="Genomic_DNA"/>
</dbReference>